<gene>
    <name evidence="2" type="ORF">GDO86_003101</name>
</gene>
<dbReference type="GO" id="GO:0007099">
    <property type="term" value="P:centriole replication"/>
    <property type="evidence" value="ECO:0007669"/>
    <property type="project" value="InterPro"/>
</dbReference>
<reference evidence="2" key="1">
    <citation type="thesis" date="2020" institute="ProQuest LLC" country="789 East Eisenhower Parkway, Ann Arbor, MI, USA">
        <title>Comparative Genomics and Chromosome Evolution.</title>
        <authorList>
            <person name="Mudd A.B."/>
        </authorList>
    </citation>
    <scope>NUCLEOTIDE SEQUENCE</scope>
    <source>
        <strain evidence="2">Female2</strain>
        <tissue evidence="2">Blood</tissue>
    </source>
</reference>
<dbReference type="AlphaFoldDB" id="A0A8T2K4G9"/>
<evidence type="ECO:0000256" key="1">
    <source>
        <dbReference type="SAM" id="MobiDB-lite"/>
    </source>
</evidence>
<dbReference type="InterPro" id="IPR031447">
    <property type="entry name" value="MNR"/>
</dbReference>
<sequence length="848" mass="96563">MSAFSDLGRDGILPHKRSHEIKENQLQFNLDVPNHPINLAARFSNPSPIVIEKLQTYQQPVTNYARKQDLRSSSSMSFCAVSEDRLNLAVQLAKRDVKRKHLEERREVTPKLNISGEFPQLETEFSRHSPEKVKKKQQMQKENRVLKHGPKAEITRSGARVYVYTPEMHNVQSAISDSPPTRDPGPGKRISEPAGSEQEVKRLQIELHSYIQKIQELAQREHSSDVLDADEEARGRIRQQERAARSARMLYVLQQQVKEIQDDLEQLSPQKIRHTKKSRTMSRLAAVHRGAIRALQMFVAQLSERGKRQLPALYKDLGHLIRQLSLCTAKVGANHDPASSELIISILQQVEDLNTLLEQRISLQASEVCPNPAHRSSPIKKEFIAESHDGSTKNERKKYPPPVFRKQSSHAQRLSDTKRQLVVDHPLENVATQTEDPPTPERRAALKSGLEALIQAGGLKGFHRTGAAQGKRKGVLLPQRPQIRRAEASQRTNFQAKTMAFKLKENRPVVRDKKTPWVPPNPTSPPASPKRVHWSKQNKRTATSPPKRLVDAEIPMTTMQEIPEVVGEEAVRLAWLDAETARRMKELTNLYKEEISRIQSLRKQMNPPDQLSTEDAARNCTQAQNNPVYVESLPGNIAVQTMEESNQSGWEQLLEDGSDLENMIKRMEEIEKYQESVRQRFSRIVYADAEFWAQEEKERASASVIDRIPLPPHPMQITKLAVQSDPVVDILLEEPVEGDSLRISKDEMTTSFPHIIHQIPPVWNKGCKPITVPKHTLKNIKDYSEQFQRHLRLTSHEEVGNFNPWQISESLAEELLEEALNEVAAELQEVCEGYAEAVFTSEFLEPNN</sequence>
<comment type="caution">
    <text evidence="2">The sequence shown here is derived from an EMBL/GenBank/DDBJ whole genome shotgun (WGS) entry which is preliminary data.</text>
</comment>
<dbReference type="PANTHER" id="PTHR15732:SF4">
    <property type="entry name" value="PROTEIN MOONRAKER"/>
    <property type="match status" value="1"/>
</dbReference>
<dbReference type="GO" id="GO:0034451">
    <property type="term" value="C:centriolar satellite"/>
    <property type="evidence" value="ECO:0007669"/>
    <property type="project" value="TreeGrafter"/>
</dbReference>
<accession>A0A8T2K4G9</accession>
<dbReference type="OrthoDB" id="10072648at2759"/>
<organism evidence="2 3">
    <name type="scientific">Hymenochirus boettgeri</name>
    <name type="common">Congo dwarf clawed frog</name>
    <dbReference type="NCBI Taxonomy" id="247094"/>
    <lineage>
        <taxon>Eukaryota</taxon>
        <taxon>Metazoa</taxon>
        <taxon>Chordata</taxon>
        <taxon>Craniata</taxon>
        <taxon>Vertebrata</taxon>
        <taxon>Euteleostomi</taxon>
        <taxon>Amphibia</taxon>
        <taxon>Batrachia</taxon>
        <taxon>Anura</taxon>
        <taxon>Pipoidea</taxon>
        <taxon>Pipidae</taxon>
        <taxon>Pipinae</taxon>
        <taxon>Hymenochirus</taxon>
    </lineage>
</organism>
<dbReference type="Pfam" id="PF15718">
    <property type="entry name" value="MNR"/>
    <property type="match status" value="2"/>
</dbReference>
<dbReference type="Proteomes" id="UP000812440">
    <property type="component" value="Chromosome 2"/>
</dbReference>
<feature type="compositionally biased region" description="Basic residues" evidence="1">
    <location>
        <begin position="530"/>
        <end position="539"/>
    </location>
</feature>
<evidence type="ECO:0000313" key="2">
    <source>
        <dbReference type="EMBL" id="KAG8450694.1"/>
    </source>
</evidence>
<dbReference type="GO" id="GO:0071539">
    <property type="term" value="P:protein localization to centrosome"/>
    <property type="evidence" value="ECO:0007669"/>
    <property type="project" value="TreeGrafter"/>
</dbReference>
<feature type="region of interest" description="Disordered" evidence="1">
    <location>
        <begin position="382"/>
        <end position="416"/>
    </location>
</feature>
<feature type="region of interest" description="Disordered" evidence="1">
    <location>
        <begin position="512"/>
        <end position="545"/>
    </location>
</feature>
<protein>
    <recommendedName>
        <fullName evidence="4">Protein moonraker</fullName>
    </recommendedName>
</protein>
<feature type="compositionally biased region" description="Basic and acidic residues" evidence="1">
    <location>
        <begin position="382"/>
        <end position="398"/>
    </location>
</feature>
<proteinExistence type="predicted"/>
<name>A0A8T2K4G9_9PIPI</name>
<feature type="compositionally biased region" description="Pro residues" evidence="1">
    <location>
        <begin position="517"/>
        <end position="528"/>
    </location>
</feature>
<dbReference type="PANTHER" id="PTHR15732">
    <property type="entry name" value="PROTEIN MOONRAKER"/>
    <property type="match status" value="1"/>
</dbReference>
<dbReference type="EMBL" id="JAACNH010000002">
    <property type="protein sequence ID" value="KAG8450694.1"/>
    <property type="molecule type" value="Genomic_DNA"/>
</dbReference>
<evidence type="ECO:0000313" key="3">
    <source>
        <dbReference type="Proteomes" id="UP000812440"/>
    </source>
</evidence>
<feature type="region of interest" description="Disordered" evidence="1">
    <location>
        <begin position="170"/>
        <end position="198"/>
    </location>
</feature>
<keyword evidence="3" id="KW-1185">Reference proteome</keyword>
<feature type="compositionally biased region" description="Polar residues" evidence="1">
    <location>
        <begin position="170"/>
        <end position="179"/>
    </location>
</feature>
<evidence type="ECO:0008006" key="4">
    <source>
        <dbReference type="Google" id="ProtNLM"/>
    </source>
</evidence>